<name>A0A7Z8ZVP4_STRSZ</name>
<evidence type="ECO:0000313" key="1">
    <source>
        <dbReference type="EMBL" id="VEF07980.1"/>
    </source>
</evidence>
<organism evidence="1 2">
    <name type="scientific">Streptococcus equi subsp. zooepidemicus</name>
    <dbReference type="NCBI Taxonomy" id="40041"/>
    <lineage>
        <taxon>Bacteria</taxon>
        <taxon>Bacillati</taxon>
        <taxon>Bacillota</taxon>
        <taxon>Bacilli</taxon>
        <taxon>Lactobacillales</taxon>
        <taxon>Streptococcaceae</taxon>
        <taxon>Streptococcus</taxon>
    </lineage>
</organism>
<reference evidence="1 2" key="1">
    <citation type="submission" date="2018-12" db="EMBL/GenBank/DDBJ databases">
        <authorList>
            <consortium name="Pathogen Informatics"/>
        </authorList>
    </citation>
    <scope>NUCLEOTIDE SEQUENCE [LARGE SCALE GENOMIC DNA]</scope>
    <source>
        <strain evidence="1 2">NCTC6180</strain>
    </source>
</reference>
<protein>
    <submittedName>
        <fullName evidence="1">Uncharacterized protein</fullName>
    </submittedName>
</protein>
<dbReference type="Proteomes" id="UP000269903">
    <property type="component" value="Chromosome"/>
</dbReference>
<proteinExistence type="predicted"/>
<gene>
    <name evidence="1" type="ORF">NCTC6180_01320</name>
</gene>
<evidence type="ECO:0000313" key="2">
    <source>
        <dbReference type="Proteomes" id="UP000269903"/>
    </source>
</evidence>
<sequence length="29" mass="3248">MFKIAELTEVDSAILDLILILVTIINMKS</sequence>
<dbReference type="AlphaFoldDB" id="A0A7Z8ZVP4"/>
<dbReference type="EMBL" id="LR134317">
    <property type="protein sequence ID" value="VEF07980.1"/>
    <property type="molecule type" value="Genomic_DNA"/>
</dbReference>
<accession>A0A7Z8ZVP4</accession>